<dbReference type="EMBL" id="HBFC01038561">
    <property type="protein sequence ID" value="CAD8723673.1"/>
    <property type="molecule type" value="Transcribed_RNA"/>
</dbReference>
<feature type="compositionally biased region" description="Polar residues" evidence="4">
    <location>
        <begin position="447"/>
        <end position="461"/>
    </location>
</feature>
<feature type="compositionally biased region" description="Low complexity" evidence="4">
    <location>
        <begin position="406"/>
        <end position="415"/>
    </location>
</feature>
<keyword evidence="1" id="KW-0479">Metal-binding</keyword>
<dbReference type="InterPro" id="IPR040194">
    <property type="entry name" value="Cwf19-like"/>
</dbReference>
<dbReference type="GO" id="GO:0061632">
    <property type="term" value="F:RNA lariat debranching enzyme activator activity"/>
    <property type="evidence" value="ECO:0007669"/>
    <property type="project" value="TreeGrafter"/>
</dbReference>
<sequence>MADGKVKVLCTGDVGGNFTALFRSVAKLEQKAGPFAALLCVGRFFDPQGHQDDLVPYLSGKQRVPIPTYFCTADEDEAKGCTALVDDIPDGGQLCHNLHFLGRRGVTRLPCGLTVAYLSGAYDPAKFNDAAVFHRRSGKTFQRHYLAEDVDALVEAATKGDEETELVGVDFLLTAEWGERFDTLLPEEQQGDAHPLASAAVDNLSPAVRRLASEISARYHVAGTEGVHFQMAPYRTPMHAARFYGLGAVGNPGKVKSIVALAVTPTAALSLAAAASGADEGEGATPCPYTAKPMATDTVTEDEEGPAARPVEQGMQHEEMPGGEWKCAACGNVNRAHQKVKCHMKKCGAPRHGSVEMWQLATLSFNARGAKRDADGIIVAASGGSGSGGGGGGRVYSMMSREQAEEAAAAAAGATAGAGAGGSNKQPKKEKDTRPSLYAAQKPLTGKQKNQKGSSNPGAWR</sequence>
<evidence type="ECO:0000256" key="2">
    <source>
        <dbReference type="ARBA" id="ARBA00022771"/>
    </source>
</evidence>
<feature type="region of interest" description="Disordered" evidence="4">
    <location>
        <begin position="405"/>
        <end position="461"/>
    </location>
</feature>
<reference evidence="6" key="1">
    <citation type="submission" date="2021-01" db="EMBL/GenBank/DDBJ databases">
        <authorList>
            <person name="Corre E."/>
            <person name="Pelletier E."/>
            <person name="Niang G."/>
            <person name="Scheremetjew M."/>
            <person name="Finn R."/>
            <person name="Kale V."/>
            <person name="Holt S."/>
            <person name="Cochrane G."/>
            <person name="Meng A."/>
            <person name="Brown T."/>
            <person name="Cohen L."/>
        </authorList>
    </citation>
    <scope>NUCLEOTIDE SEQUENCE</scope>
    <source>
        <strain evidence="6">SL-175</strain>
    </source>
</reference>
<evidence type="ECO:0000256" key="3">
    <source>
        <dbReference type="ARBA" id="ARBA00022833"/>
    </source>
</evidence>
<keyword evidence="3" id="KW-0862">Zinc</keyword>
<protein>
    <recommendedName>
        <fullName evidence="5">RanBP2-type domain-containing protein</fullName>
    </recommendedName>
</protein>
<dbReference type="GO" id="GO:0008270">
    <property type="term" value="F:zinc ion binding"/>
    <property type="evidence" value="ECO:0007669"/>
    <property type="project" value="UniProtKB-KW"/>
</dbReference>
<accession>A0A7S0T546</accession>
<proteinExistence type="predicted"/>
<dbReference type="AlphaFoldDB" id="A0A7S0T546"/>
<gene>
    <name evidence="6" type="ORF">MANT1106_LOCUS22889</name>
</gene>
<dbReference type="PANTHER" id="PTHR12072">
    <property type="entry name" value="CWF19, CELL CYCLE CONTROL PROTEIN"/>
    <property type="match status" value="1"/>
</dbReference>
<evidence type="ECO:0000259" key="5">
    <source>
        <dbReference type="SMART" id="SM00547"/>
    </source>
</evidence>
<dbReference type="GO" id="GO:0000398">
    <property type="term" value="P:mRNA splicing, via spliceosome"/>
    <property type="evidence" value="ECO:0007669"/>
    <property type="project" value="TreeGrafter"/>
</dbReference>
<dbReference type="PANTHER" id="PTHR12072:SF4">
    <property type="entry name" value="CWF19-LIKE PROTEIN 1"/>
    <property type="match status" value="1"/>
</dbReference>
<dbReference type="GO" id="GO:0071014">
    <property type="term" value="C:post-mRNA release spliceosomal complex"/>
    <property type="evidence" value="ECO:0007669"/>
    <property type="project" value="TreeGrafter"/>
</dbReference>
<name>A0A7S0T546_9CHLO</name>
<evidence type="ECO:0000313" key="6">
    <source>
        <dbReference type="EMBL" id="CAD8723673.1"/>
    </source>
</evidence>
<feature type="domain" description="RanBP2-type" evidence="5">
    <location>
        <begin position="323"/>
        <end position="350"/>
    </location>
</feature>
<dbReference type="InterPro" id="IPR001876">
    <property type="entry name" value="Znf_RanBP2"/>
</dbReference>
<organism evidence="6">
    <name type="scientific">Mantoniella antarctica</name>
    <dbReference type="NCBI Taxonomy" id="81844"/>
    <lineage>
        <taxon>Eukaryota</taxon>
        <taxon>Viridiplantae</taxon>
        <taxon>Chlorophyta</taxon>
        <taxon>Mamiellophyceae</taxon>
        <taxon>Mamiellales</taxon>
        <taxon>Mamiellaceae</taxon>
        <taxon>Mantoniella</taxon>
    </lineage>
</organism>
<keyword evidence="2" id="KW-0863">Zinc-finger</keyword>
<evidence type="ECO:0000256" key="1">
    <source>
        <dbReference type="ARBA" id="ARBA00022723"/>
    </source>
</evidence>
<dbReference type="SMART" id="SM00547">
    <property type="entry name" value="ZnF_RBZ"/>
    <property type="match status" value="1"/>
</dbReference>
<evidence type="ECO:0000256" key="4">
    <source>
        <dbReference type="SAM" id="MobiDB-lite"/>
    </source>
</evidence>